<accession>A0ACC6A701</accession>
<dbReference type="Proteomes" id="UP001202289">
    <property type="component" value="Unassembled WGS sequence"/>
</dbReference>
<comment type="caution">
    <text evidence="1">The sequence shown here is derived from an EMBL/GenBank/DDBJ whole genome shotgun (WGS) entry which is preliminary data.</text>
</comment>
<sequence length="605" mass="69272">MEKIKGNKIYIILGVMLFILLNYLCYYFRVTFEGNITAAFDYLSSQPQYLLYAFPLSFNVIDLFVPMLVAAFVVFVLIDKKNNKKKYKKGVEHGSAQWGSVEKDLKNMYDEKNQYNNILFSQNTRIRLDDEDAPFEVRRNKNVNCIGGSGSGKTRFVIKPNMLQMNASYVVTDPKGTIINEIGMALKNVGKYKIKIFNTVKFSKSMRYNPLKYVHNEQDILKLVNTIIANTSGEGPKGDPFWEKAESLLYQAYLSLMVSKFPKEEQNLGTLMDLISYSTVKEDDEDYKNPMDYLFEELEKEDSNHFAVKQYKLYKLAAGKTAKSILISCGGRLSPLNIPALRDLISKDELDLDTLGDKGRKTALFIIVPDTDDTFNFIVAIMYSQLFNMLCTIADDKYKGELPTHVRFLLDEFANIGLIPNFEKLISTIRSRNISATIILQAFSQLKTIYKDKADTIIGNCDTSIFLGGKEKTTTKALSEELGKETINDYNESKTRSNNDSFGQNYSKLGRALMTQDELLTMERDMCIVQIIGKRPFKDKKYDLTKHPRYKFHADGKKYWFDIDKYLEALKTPKNQRENNVSNTPTNQSEKLKLTITTVNGSFEI</sequence>
<protein>
    <submittedName>
        <fullName evidence="1">Type IV secretory system conjugative DNA transfer family protein</fullName>
    </submittedName>
</protein>
<name>A0ACC6A701_9BACI</name>
<gene>
    <name evidence="1" type="ORF">M3215_11770</name>
</gene>
<evidence type="ECO:0000313" key="1">
    <source>
        <dbReference type="EMBL" id="MCM3736483.1"/>
    </source>
</evidence>
<dbReference type="EMBL" id="JAMBOP010000012">
    <property type="protein sequence ID" value="MCM3736483.1"/>
    <property type="molecule type" value="Genomic_DNA"/>
</dbReference>
<evidence type="ECO:0000313" key="2">
    <source>
        <dbReference type="Proteomes" id="UP001202289"/>
    </source>
</evidence>
<proteinExistence type="predicted"/>
<reference evidence="1" key="1">
    <citation type="submission" date="2022-05" db="EMBL/GenBank/DDBJ databases">
        <title>Comparative Genomics of Spacecraft Associated Microbes.</title>
        <authorList>
            <person name="Tran M.T."/>
            <person name="Wright A."/>
            <person name="Seuylemezian A."/>
            <person name="Eisen J."/>
            <person name="Coil D."/>
        </authorList>
    </citation>
    <scope>NUCLEOTIDE SEQUENCE</scope>
    <source>
        <strain evidence="1">FAIRING 10M-2.2</strain>
    </source>
</reference>
<organism evidence="1 2">
    <name type="scientific">Bacillus cytotoxicus</name>
    <dbReference type="NCBI Taxonomy" id="580165"/>
    <lineage>
        <taxon>Bacteria</taxon>
        <taxon>Bacillati</taxon>
        <taxon>Bacillota</taxon>
        <taxon>Bacilli</taxon>
        <taxon>Bacillales</taxon>
        <taxon>Bacillaceae</taxon>
        <taxon>Bacillus</taxon>
        <taxon>Bacillus cereus group</taxon>
    </lineage>
</organism>
<keyword evidence="2" id="KW-1185">Reference proteome</keyword>